<comment type="caution">
    <text evidence="3">The sequence shown here is derived from an EMBL/GenBank/DDBJ whole genome shotgun (WGS) entry which is preliminary data.</text>
</comment>
<evidence type="ECO:0000313" key="4">
    <source>
        <dbReference type="Proteomes" id="UP001165060"/>
    </source>
</evidence>
<feature type="region of interest" description="Disordered" evidence="1">
    <location>
        <begin position="1"/>
        <end position="55"/>
    </location>
</feature>
<reference evidence="3 4" key="1">
    <citation type="journal article" date="2023" name="Commun. Biol.">
        <title>Genome analysis of Parmales, the sister group of diatoms, reveals the evolutionary specialization of diatoms from phago-mixotrophs to photoautotrophs.</title>
        <authorList>
            <person name="Ban H."/>
            <person name="Sato S."/>
            <person name="Yoshikawa S."/>
            <person name="Yamada K."/>
            <person name="Nakamura Y."/>
            <person name="Ichinomiya M."/>
            <person name="Sato N."/>
            <person name="Blanc-Mathieu R."/>
            <person name="Endo H."/>
            <person name="Kuwata A."/>
            <person name="Ogata H."/>
        </authorList>
    </citation>
    <scope>NUCLEOTIDE SEQUENCE [LARGE SCALE GENOMIC DNA]</scope>
</reference>
<gene>
    <name evidence="3" type="ORF">TeGR_g6797</name>
</gene>
<proteinExistence type="predicted"/>
<dbReference type="InterPro" id="IPR036034">
    <property type="entry name" value="PDZ_sf"/>
</dbReference>
<sequence length="161" mass="15555">SSSNPYSSYNDSAAFRLPSSAPKPAPAPAAPAAAVQSMSLGGPSRGGGGGKGYREAFEASGGAAPAAAAAAAAAAAKPAGEATEVTFGGGALGMTLEEVGESGDGVVSVVTSVVAGGQAAAVGVRPGDRLYLIDGRAAISHAYAVATIKDRKRPMKLGLLR</sequence>
<name>A0ABQ6MIA7_9STRA</name>
<accession>A0ABQ6MIA7</accession>
<feature type="non-terminal residue" evidence="3">
    <location>
        <position position="1"/>
    </location>
</feature>
<keyword evidence="4" id="KW-1185">Reference proteome</keyword>
<dbReference type="Gene3D" id="2.30.42.10">
    <property type="match status" value="1"/>
</dbReference>
<dbReference type="PROSITE" id="PS50106">
    <property type="entry name" value="PDZ"/>
    <property type="match status" value="1"/>
</dbReference>
<dbReference type="InterPro" id="IPR001478">
    <property type="entry name" value="PDZ"/>
</dbReference>
<dbReference type="Proteomes" id="UP001165060">
    <property type="component" value="Unassembled WGS sequence"/>
</dbReference>
<protein>
    <recommendedName>
        <fullName evidence="2">PDZ domain-containing protein</fullName>
    </recommendedName>
</protein>
<evidence type="ECO:0000256" key="1">
    <source>
        <dbReference type="SAM" id="MobiDB-lite"/>
    </source>
</evidence>
<dbReference type="Pfam" id="PF00595">
    <property type="entry name" value="PDZ"/>
    <property type="match status" value="1"/>
</dbReference>
<feature type="compositionally biased region" description="Low complexity" evidence="1">
    <location>
        <begin position="1"/>
        <end position="20"/>
    </location>
</feature>
<dbReference type="EMBL" id="BRYB01005622">
    <property type="protein sequence ID" value="GMI26861.1"/>
    <property type="molecule type" value="Genomic_DNA"/>
</dbReference>
<dbReference type="SUPFAM" id="SSF50156">
    <property type="entry name" value="PDZ domain-like"/>
    <property type="match status" value="1"/>
</dbReference>
<feature type="domain" description="PDZ" evidence="2">
    <location>
        <begin position="90"/>
        <end position="161"/>
    </location>
</feature>
<organism evidence="3 4">
    <name type="scientific">Tetraparma gracilis</name>
    <dbReference type="NCBI Taxonomy" id="2962635"/>
    <lineage>
        <taxon>Eukaryota</taxon>
        <taxon>Sar</taxon>
        <taxon>Stramenopiles</taxon>
        <taxon>Ochrophyta</taxon>
        <taxon>Bolidophyceae</taxon>
        <taxon>Parmales</taxon>
        <taxon>Triparmaceae</taxon>
        <taxon>Tetraparma</taxon>
    </lineage>
</organism>
<evidence type="ECO:0000259" key="2">
    <source>
        <dbReference type="PROSITE" id="PS50106"/>
    </source>
</evidence>
<evidence type="ECO:0000313" key="3">
    <source>
        <dbReference type="EMBL" id="GMI26861.1"/>
    </source>
</evidence>